<dbReference type="Proteomes" id="UP000235965">
    <property type="component" value="Unassembled WGS sequence"/>
</dbReference>
<evidence type="ECO:0000256" key="1">
    <source>
        <dbReference type="SAM" id="MobiDB-lite"/>
    </source>
</evidence>
<gene>
    <name evidence="2" type="ORF">B7P43_G00890</name>
</gene>
<reference evidence="2 3" key="1">
    <citation type="submission" date="2017-12" db="EMBL/GenBank/DDBJ databases">
        <title>Hemimetabolous genomes reveal molecular basis of termite eusociality.</title>
        <authorList>
            <person name="Harrison M.C."/>
            <person name="Jongepier E."/>
            <person name="Robertson H.M."/>
            <person name="Arning N."/>
            <person name="Bitard-Feildel T."/>
            <person name="Chao H."/>
            <person name="Childers C.P."/>
            <person name="Dinh H."/>
            <person name="Doddapaneni H."/>
            <person name="Dugan S."/>
            <person name="Gowin J."/>
            <person name="Greiner C."/>
            <person name="Han Y."/>
            <person name="Hu H."/>
            <person name="Hughes D.S.T."/>
            <person name="Huylmans A.-K."/>
            <person name="Kemena C."/>
            <person name="Kremer L.P.M."/>
            <person name="Lee S.L."/>
            <person name="Lopez-Ezquerra A."/>
            <person name="Mallet L."/>
            <person name="Monroy-Kuhn J.M."/>
            <person name="Moser A."/>
            <person name="Murali S.C."/>
            <person name="Muzny D.M."/>
            <person name="Otani S."/>
            <person name="Piulachs M.-D."/>
            <person name="Poelchau M."/>
            <person name="Qu J."/>
            <person name="Schaub F."/>
            <person name="Wada-Katsumata A."/>
            <person name="Worley K.C."/>
            <person name="Xie Q."/>
            <person name="Ylla G."/>
            <person name="Poulsen M."/>
            <person name="Gibbs R.A."/>
            <person name="Schal C."/>
            <person name="Richards S."/>
            <person name="Belles X."/>
            <person name="Korb J."/>
            <person name="Bornberg-Bauer E."/>
        </authorList>
    </citation>
    <scope>NUCLEOTIDE SEQUENCE [LARGE SCALE GENOMIC DNA]</scope>
    <source>
        <tissue evidence="2">Whole body</tissue>
    </source>
</reference>
<protein>
    <submittedName>
        <fullName evidence="2">Uncharacterized protein</fullName>
    </submittedName>
</protein>
<dbReference type="EMBL" id="NEVH01024940">
    <property type="protein sequence ID" value="PNF16734.1"/>
    <property type="molecule type" value="Genomic_DNA"/>
</dbReference>
<dbReference type="AlphaFoldDB" id="A0A2J7PK74"/>
<evidence type="ECO:0000313" key="3">
    <source>
        <dbReference type="Proteomes" id="UP000235965"/>
    </source>
</evidence>
<keyword evidence="3" id="KW-1185">Reference proteome</keyword>
<feature type="compositionally biased region" description="Basic and acidic residues" evidence="1">
    <location>
        <begin position="8"/>
        <end position="25"/>
    </location>
</feature>
<feature type="region of interest" description="Disordered" evidence="1">
    <location>
        <begin position="1"/>
        <end position="71"/>
    </location>
</feature>
<accession>A0A2J7PK74</accession>
<dbReference type="InParanoid" id="A0A2J7PK74"/>
<comment type="caution">
    <text evidence="2">The sequence shown here is derived from an EMBL/GenBank/DDBJ whole genome shotgun (WGS) entry which is preliminary data.</text>
</comment>
<evidence type="ECO:0000313" key="2">
    <source>
        <dbReference type="EMBL" id="PNF16734.1"/>
    </source>
</evidence>
<proteinExistence type="predicted"/>
<sequence>MPPVVKRHVPESKPGEPVEGSEHGTETGYHSLVHSPGTEPSSFIEGGSVTPVSEEPDTGTAVPPKSTAEELGERLMETADTMAHDMGIPTAALIAIIVGKYIFTFSWKNVNEY</sequence>
<organism evidence="2 3">
    <name type="scientific">Cryptotermes secundus</name>
    <dbReference type="NCBI Taxonomy" id="105785"/>
    <lineage>
        <taxon>Eukaryota</taxon>
        <taxon>Metazoa</taxon>
        <taxon>Ecdysozoa</taxon>
        <taxon>Arthropoda</taxon>
        <taxon>Hexapoda</taxon>
        <taxon>Insecta</taxon>
        <taxon>Pterygota</taxon>
        <taxon>Neoptera</taxon>
        <taxon>Polyneoptera</taxon>
        <taxon>Dictyoptera</taxon>
        <taxon>Blattodea</taxon>
        <taxon>Blattoidea</taxon>
        <taxon>Termitoidae</taxon>
        <taxon>Kalotermitidae</taxon>
        <taxon>Cryptotermitinae</taxon>
        <taxon>Cryptotermes</taxon>
    </lineage>
</organism>
<name>A0A2J7PK74_9NEOP</name>